<name>A0ABW0SRE4_9GAMM</name>
<dbReference type="EMBL" id="JBHSNM010000008">
    <property type="protein sequence ID" value="MFC5571469.1"/>
    <property type="molecule type" value="Genomic_DNA"/>
</dbReference>
<reference evidence="3" key="1">
    <citation type="journal article" date="2019" name="Int. J. Syst. Evol. Microbiol.">
        <title>The Global Catalogue of Microorganisms (GCM) 10K type strain sequencing project: providing services to taxonomists for standard genome sequencing and annotation.</title>
        <authorList>
            <consortium name="The Broad Institute Genomics Platform"/>
            <consortium name="The Broad Institute Genome Sequencing Center for Infectious Disease"/>
            <person name="Wu L."/>
            <person name="Ma J."/>
        </authorList>
    </citation>
    <scope>NUCLEOTIDE SEQUENCE [LARGE SCALE GENOMIC DNA]</scope>
    <source>
        <strain evidence="3">KACC 11407</strain>
    </source>
</reference>
<evidence type="ECO:0000313" key="2">
    <source>
        <dbReference type="EMBL" id="MFC5571469.1"/>
    </source>
</evidence>
<feature type="chain" id="PRO_5047264898" evidence="1">
    <location>
        <begin position="26"/>
        <end position="175"/>
    </location>
</feature>
<feature type="signal peptide" evidence="1">
    <location>
        <begin position="1"/>
        <end position="25"/>
    </location>
</feature>
<proteinExistence type="predicted"/>
<dbReference type="Proteomes" id="UP001596036">
    <property type="component" value="Unassembled WGS sequence"/>
</dbReference>
<protein>
    <submittedName>
        <fullName evidence="2">Uncharacterized protein</fullName>
    </submittedName>
</protein>
<comment type="caution">
    <text evidence="2">The sequence shown here is derived from an EMBL/GenBank/DDBJ whole genome shotgun (WGS) entry which is preliminary data.</text>
</comment>
<accession>A0ABW0SRE4</accession>
<evidence type="ECO:0000313" key="3">
    <source>
        <dbReference type="Proteomes" id="UP001596036"/>
    </source>
</evidence>
<keyword evidence="1" id="KW-0732">Signal</keyword>
<keyword evidence="3" id="KW-1185">Reference proteome</keyword>
<sequence>MNVIKMLTLAVMATGMFALAPAAHALDSKNSNGAECQPYSTTTLPSELSFRANGLKNISANTEYVVCNVNVDADNPTIWTDANPADVYVTFHTPTAATPRCELYIGSNLDGTPVSYVQQANMTAGQVANLNFLSASGTGVVSSFMATYPVSLYCRMPPNSSIVRIRVVESATATN</sequence>
<dbReference type="RefSeq" id="WP_386756099.1">
    <property type="nucleotide sequence ID" value="NZ_JBHSNM010000008.1"/>
</dbReference>
<organism evidence="2 3">
    <name type="scientific">Lysobacter yangpyeongensis</name>
    <dbReference type="NCBI Taxonomy" id="346182"/>
    <lineage>
        <taxon>Bacteria</taxon>
        <taxon>Pseudomonadati</taxon>
        <taxon>Pseudomonadota</taxon>
        <taxon>Gammaproteobacteria</taxon>
        <taxon>Lysobacterales</taxon>
        <taxon>Lysobacteraceae</taxon>
        <taxon>Lysobacter</taxon>
    </lineage>
</organism>
<evidence type="ECO:0000256" key="1">
    <source>
        <dbReference type="SAM" id="SignalP"/>
    </source>
</evidence>
<gene>
    <name evidence="2" type="ORF">ACFPN1_15520</name>
</gene>